<sequence length="266" mass="28652">MSERGRRGSSAGSLEEDGSSKGVRGSQNFKQQLDTMQKGGRRGSVAQRPTAVTIVSRDVDRKNDDDRCVAPGRSVLEKLLNKQDAELESRLARSTSERRMSGGAVAPRRALMSIVIDRRGSTGGLDMSPTDSGQSSPLRAGGRGGPRSASACAAPAGPAKAAGDRSSDERRRPSLTGTRRASASSIDGGVRERRRSKTNMESPPRGAEGRQFDDPALELEYLRLQNEDLASALRAEQAANADLRKAVQVLEDENNSLREYMNDRLV</sequence>
<feature type="compositionally biased region" description="Basic and acidic residues" evidence="2">
    <location>
        <begin position="57"/>
        <end position="68"/>
    </location>
</feature>
<feature type="compositionally biased region" description="Polar residues" evidence="2">
    <location>
        <begin position="175"/>
        <end position="185"/>
    </location>
</feature>
<feature type="compositionally biased region" description="Low complexity" evidence="2">
    <location>
        <begin position="135"/>
        <end position="161"/>
    </location>
</feature>
<reference evidence="3 4" key="1">
    <citation type="submission" date="2024-03" db="EMBL/GenBank/DDBJ databases">
        <title>Aureococcus anophagefferens CCMP1851 and Kratosvirus quantuckense: Draft genome of a second virus-susceptible host strain in the model system.</title>
        <authorList>
            <person name="Chase E."/>
            <person name="Truchon A.R."/>
            <person name="Schepens W."/>
            <person name="Wilhelm S.W."/>
        </authorList>
    </citation>
    <scope>NUCLEOTIDE SEQUENCE [LARGE SCALE GENOMIC DNA]</scope>
    <source>
        <strain evidence="3 4">CCMP1851</strain>
    </source>
</reference>
<feature type="compositionally biased region" description="Polar residues" evidence="2">
    <location>
        <begin position="25"/>
        <end position="35"/>
    </location>
</feature>
<keyword evidence="1" id="KW-0175">Coiled coil</keyword>
<keyword evidence="4" id="KW-1185">Reference proteome</keyword>
<protein>
    <submittedName>
        <fullName evidence="3">Uncharacterized protein</fullName>
    </submittedName>
</protein>
<proteinExistence type="predicted"/>
<gene>
    <name evidence="3" type="ORF">SO694_00074191</name>
</gene>
<feature type="region of interest" description="Disordered" evidence="2">
    <location>
        <begin position="1"/>
        <end position="106"/>
    </location>
</feature>
<feature type="compositionally biased region" description="Basic and acidic residues" evidence="2">
    <location>
        <begin position="75"/>
        <end position="100"/>
    </location>
</feature>
<feature type="region of interest" description="Disordered" evidence="2">
    <location>
        <begin position="120"/>
        <end position="211"/>
    </location>
</feature>
<evidence type="ECO:0000256" key="1">
    <source>
        <dbReference type="SAM" id="Coils"/>
    </source>
</evidence>
<name>A0ABR1FHL9_AURAN</name>
<accession>A0ABR1FHL9</accession>
<evidence type="ECO:0000256" key="2">
    <source>
        <dbReference type="SAM" id="MobiDB-lite"/>
    </source>
</evidence>
<organism evidence="3 4">
    <name type="scientific">Aureococcus anophagefferens</name>
    <name type="common">Harmful bloom alga</name>
    <dbReference type="NCBI Taxonomy" id="44056"/>
    <lineage>
        <taxon>Eukaryota</taxon>
        <taxon>Sar</taxon>
        <taxon>Stramenopiles</taxon>
        <taxon>Ochrophyta</taxon>
        <taxon>Pelagophyceae</taxon>
        <taxon>Pelagomonadales</taxon>
        <taxon>Pelagomonadaceae</taxon>
        <taxon>Aureococcus</taxon>
    </lineage>
</organism>
<feature type="compositionally biased region" description="Basic and acidic residues" evidence="2">
    <location>
        <begin position="162"/>
        <end position="172"/>
    </location>
</feature>
<feature type="coiled-coil region" evidence="1">
    <location>
        <begin position="226"/>
        <end position="263"/>
    </location>
</feature>
<dbReference type="Proteomes" id="UP001363151">
    <property type="component" value="Unassembled WGS sequence"/>
</dbReference>
<comment type="caution">
    <text evidence="3">The sequence shown here is derived from an EMBL/GenBank/DDBJ whole genome shotgun (WGS) entry which is preliminary data.</text>
</comment>
<evidence type="ECO:0000313" key="3">
    <source>
        <dbReference type="EMBL" id="KAK7230900.1"/>
    </source>
</evidence>
<dbReference type="EMBL" id="JBBJCI010000422">
    <property type="protein sequence ID" value="KAK7230900.1"/>
    <property type="molecule type" value="Genomic_DNA"/>
</dbReference>
<evidence type="ECO:0000313" key="4">
    <source>
        <dbReference type="Proteomes" id="UP001363151"/>
    </source>
</evidence>